<comment type="caution">
    <text evidence="1">The sequence shown here is derived from an EMBL/GenBank/DDBJ whole genome shotgun (WGS) entry which is preliminary data.</text>
</comment>
<dbReference type="Proteomes" id="UP000216311">
    <property type="component" value="Unassembled WGS sequence"/>
</dbReference>
<dbReference type="Pfam" id="PF12691">
    <property type="entry name" value="Phage_tail_terminator_6"/>
    <property type="match status" value="1"/>
</dbReference>
<protein>
    <recommendedName>
        <fullName evidence="3">DUF3168 domain-containing protein</fullName>
    </recommendedName>
</protein>
<dbReference type="EMBL" id="NMVQ01000047">
    <property type="protein sequence ID" value="OYO16635.1"/>
    <property type="molecule type" value="Genomic_DNA"/>
</dbReference>
<sequence length="137" mass="14399">MNGLLEGIAQHLAAGSVGLWRANGVYTATETGIVIDAIPQSPDNLITLTAYPVADELEGDALSGVQVITRAAGADPRPSNDLAGRVFAALHGLESVVLNGIPVTLCWRQSSASLGQDGVRRWSRSQNFYIRTELGAA</sequence>
<accession>A0A255GLD1</accession>
<dbReference type="InterPro" id="IPR024411">
    <property type="entry name" value="Tail_terminator_phage"/>
</dbReference>
<evidence type="ECO:0000313" key="1">
    <source>
        <dbReference type="EMBL" id="OYO16635.1"/>
    </source>
</evidence>
<reference evidence="1 2" key="1">
    <citation type="submission" date="2017-07" db="EMBL/GenBank/DDBJ databases">
        <title>Draft whole genome sequences of clinical Proprionibacteriaceae strains.</title>
        <authorList>
            <person name="Bernier A.-M."/>
            <person name="Bernard K."/>
            <person name="Domingo M.-C."/>
        </authorList>
    </citation>
    <scope>NUCLEOTIDE SEQUENCE [LARGE SCALE GENOMIC DNA]</scope>
    <source>
        <strain evidence="1 2">NML 130396</strain>
    </source>
</reference>
<dbReference type="RefSeq" id="WP_094365522.1">
    <property type="nucleotide sequence ID" value="NZ_NMVQ01000047.1"/>
</dbReference>
<name>A0A255GLD1_9ACTN</name>
<proteinExistence type="predicted"/>
<dbReference type="OrthoDB" id="4953313at2"/>
<gene>
    <name evidence="1" type="ORF">CGZ93_17905</name>
</gene>
<dbReference type="AlphaFoldDB" id="A0A255GLD1"/>
<evidence type="ECO:0000313" key="2">
    <source>
        <dbReference type="Proteomes" id="UP000216311"/>
    </source>
</evidence>
<organism evidence="1 2">
    <name type="scientific">Enemella dayhoffiae</name>
    <dbReference type="NCBI Taxonomy" id="2016507"/>
    <lineage>
        <taxon>Bacteria</taxon>
        <taxon>Bacillati</taxon>
        <taxon>Actinomycetota</taxon>
        <taxon>Actinomycetes</taxon>
        <taxon>Propionibacteriales</taxon>
        <taxon>Propionibacteriaceae</taxon>
        <taxon>Enemella</taxon>
    </lineage>
</organism>
<keyword evidence="2" id="KW-1185">Reference proteome</keyword>
<evidence type="ECO:0008006" key="3">
    <source>
        <dbReference type="Google" id="ProtNLM"/>
    </source>
</evidence>